<proteinExistence type="predicted"/>
<dbReference type="EMBL" id="BGPR01002772">
    <property type="protein sequence ID" value="GBM78710.1"/>
    <property type="molecule type" value="Genomic_DNA"/>
</dbReference>
<feature type="region of interest" description="Disordered" evidence="1">
    <location>
        <begin position="23"/>
        <end position="46"/>
    </location>
</feature>
<feature type="compositionally biased region" description="Basic and acidic residues" evidence="1">
    <location>
        <begin position="29"/>
        <end position="45"/>
    </location>
</feature>
<sequence>MALRAWHYCGTPAEYLKVALPSPVTSKHQAAENRRRDGRRYEKSDVMNGPYAPFGFENIEKQLWRNKQNGRPISNSEIKAVLSQLFKTDQWLRPAGHVSEDETSHA</sequence>
<name>A0A4Y2IM97_ARAVE</name>
<protein>
    <submittedName>
        <fullName evidence="2">Uncharacterized protein</fullName>
    </submittedName>
</protein>
<reference evidence="2 3" key="1">
    <citation type="journal article" date="2019" name="Sci. Rep.">
        <title>Orb-weaving spider Araneus ventricosus genome elucidates the spidroin gene catalogue.</title>
        <authorList>
            <person name="Kono N."/>
            <person name="Nakamura H."/>
            <person name="Ohtoshi R."/>
            <person name="Moran D.A.P."/>
            <person name="Shinohara A."/>
            <person name="Yoshida Y."/>
            <person name="Fujiwara M."/>
            <person name="Mori M."/>
            <person name="Tomita M."/>
            <person name="Arakawa K."/>
        </authorList>
    </citation>
    <scope>NUCLEOTIDE SEQUENCE [LARGE SCALE GENOMIC DNA]</scope>
</reference>
<dbReference type="Proteomes" id="UP000499080">
    <property type="component" value="Unassembled WGS sequence"/>
</dbReference>
<gene>
    <name evidence="2" type="ORF">AVEN_25769_1</name>
</gene>
<evidence type="ECO:0000256" key="1">
    <source>
        <dbReference type="SAM" id="MobiDB-lite"/>
    </source>
</evidence>
<comment type="caution">
    <text evidence="2">The sequence shown here is derived from an EMBL/GenBank/DDBJ whole genome shotgun (WGS) entry which is preliminary data.</text>
</comment>
<evidence type="ECO:0000313" key="2">
    <source>
        <dbReference type="EMBL" id="GBM78710.1"/>
    </source>
</evidence>
<evidence type="ECO:0000313" key="3">
    <source>
        <dbReference type="Proteomes" id="UP000499080"/>
    </source>
</evidence>
<keyword evidence="3" id="KW-1185">Reference proteome</keyword>
<dbReference type="AlphaFoldDB" id="A0A4Y2IM97"/>
<organism evidence="2 3">
    <name type="scientific">Araneus ventricosus</name>
    <name type="common">Orbweaver spider</name>
    <name type="synonym">Epeira ventricosa</name>
    <dbReference type="NCBI Taxonomy" id="182803"/>
    <lineage>
        <taxon>Eukaryota</taxon>
        <taxon>Metazoa</taxon>
        <taxon>Ecdysozoa</taxon>
        <taxon>Arthropoda</taxon>
        <taxon>Chelicerata</taxon>
        <taxon>Arachnida</taxon>
        <taxon>Araneae</taxon>
        <taxon>Araneomorphae</taxon>
        <taxon>Entelegynae</taxon>
        <taxon>Araneoidea</taxon>
        <taxon>Araneidae</taxon>
        <taxon>Araneus</taxon>
    </lineage>
</organism>
<accession>A0A4Y2IM97</accession>